<sequence length="108" mass="12102">MKTASLTSLRSPNRCRGSITSSCFSSWVRASTLLIAWKQEKRKQSGTALALHAATPERLAMLPRRELPAPPHKNLPNTDNASYFVALSRRSRPSLLCGFSLWAQYKEQ</sequence>
<dbReference type="Proteomes" id="UP001386955">
    <property type="component" value="Unassembled WGS sequence"/>
</dbReference>
<organism evidence="1 2">
    <name type="scientific">Psophocarpus tetragonolobus</name>
    <name type="common">Winged bean</name>
    <name type="synonym">Dolichos tetragonolobus</name>
    <dbReference type="NCBI Taxonomy" id="3891"/>
    <lineage>
        <taxon>Eukaryota</taxon>
        <taxon>Viridiplantae</taxon>
        <taxon>Streptophyta</taxon>
        <taxon>Embryophyta</taxon>
        <taxon>Tracheophyta</taxon>
        <taxon>Spermatophyta</taxon>
        <taxon>Magnoliopsida</taxon>
        <taxon>eudicotyledons</taxon>
        <taxon>Gunneridae</taxon>
        <taxon>Pentapetalae</taxon>
        <taxon>rosids</taxon>
        <taxon>fabids</taxon>
        <taxon>Fabales</taxon>
        <taxon>Fabaceae</taxon>
        <taxon>Papilionoideae</taxon>
        <taxon>50 kb inversion clade</taxon>
        <taxon>NPAAA clade</taxon>
        <taxon>indigoferoid/millettioid clade</taxon>
        <taxon>Phaseoleae</taxon>
        <taxon>Psophocarpus</taxon>
    </lineage>
</organism>
<dbReference type="EMBL" id="JAYMYS010000004">
    <property type="protein sequence ID" value="KAK7397013.1"/>
    <property type="molecule type" value="Genomic_DNA"/>
</dbReference>
<reference evidence="1 2" key="1">
    <citation type="submission" date="2024-01" db="EMBL/GenBank/DDBJ databases">
        <title>The genomes of 5 underutilized Papilionoideae crops provide insights into root nodulation and disease resistanc.</title>
        <authorList>
            <person name="Jiang F."/>
        </authorList>
    </citation>
    <scope>NUCLEOTIDE SEQUENCE [LARGE SCALE GENOMIC DNA]</scope>
    <source>
        <strain evidence="1">DUOXIRENSHENG_FW03</strain>
        <tissue evidence="1">Leaves</tissue>
    </source>
</reference>
<accession>A0AAN9SNZ9</accession>
<gene>
    <name evidence="1" type="ORF">VNO78_18177</name>
</gene>
<evidence type="ECO:0000313" key="1">
    <source>
        <dbReference type="EMBL" id="KAK7397013.1"/>
    </source>
</evidence>
<dbReference type="AlphaFoldDB" id="A0AAN9SNZ9"/>
<keyword evidence="2" id="KW-1185">Reference proteome</keyword>
<name>A0AAN9SNZ9_PSOTE</name>
<evidence type="ECO:0000313" key="2">
    <source>
        <dbReference type="Proteomes" id="UP001386955"/>
    </source>
</evidence>
<protein>
    <submittedName>
        <fullName evidence="1">Uncharacterized protein</fullName>
    </submittedName>
</protein>
<proteinExistence type="predicted"/>
<comment type="caution">
    <text evidence="1">The sequence shown here is derived from an EMBL/GenBank/DDBJ whole genome shotgun (WGS) entry which is preliminary data.</text>
</comment>